<evidence type="ECO:0000313" key="7">
    <source>
        <dbReference type="EMBL" id="SDY75351.1"/>
    </source>
</evidence>
<keyword evidence="2" id="KW-0479">Metal-binding</keyword>
<reference evidence="8" key="1">
    <citation type="submission" date="2016-10" db="EMBL/GenBank/DDBJ databases">
        <authorList>
            <person name="Varghese N."/>
            <person name="Submissions S."/>
        </authorList>
    </citation>
    <scope>NUCLEOTIDE SEQUENCE [LARGE SCALE GENOMIC DNA]</scope>
    <source>
        <strain evidence="8">DSM 44718</strain>
    </source>
</reference>
<evidence type="ECO:0000259" key="6">
    <source>
        <dbReference type="Pfam" id="PF03738"/>
    </source>
</evidence>
<dbReference type="Pfam" id="PF03738">
    <property type="entry name" value="GSP_synth"/>
    <property type="match status" value="2"/>
</dbReference>
<gene>
    <name evidence="7" type="ORF">SAMN05421684_1371</name>
</gene>
<dbReference type="EMBL" id="FNQB01000001">
    <property type="protein sequence ID" value="SDY75351.1"/>
    <property type="molecule type" value="Genomic_DNA"/>
</dbReference>
<organism evidence="7 8">
    <name type="scientific">Asanoa ishikariensis</name>
    <dbReference type="NCBI Taxonomy" id="137265"/>
    <lineage>
        <taxon>Bacteria</taxon>
        <taxon>Bacillati</taxon>
        <taxon>Actinomycetota</taxon>
        <taxon>Actinomycetes</taxon>
        <taxon>Micromonosporales</taxon>
        <taxon>Micromonosporaceae</taxon>
        <taxon>Asanoa</taxon>
    </lineage>
</organism>
<feature type="domain" description="Glutathionylspermidine synthase pre-ATP-grasp-like" evidence="6">
    <location>
        <begin position="13"/>
        <end position="74"/>
    </location>
</feature>
<accession>A0A1H3MF70</accession>
<evidence type="ECO:0000256" key="4">
    <source>
        <dbReference type="ARBA" id="ARBA00022840"/>
    </source>
</evidence>
<keyword evidence="4" id="KW-0067">ATP-binding</keyword>
<evidence type="ECO:0000313" key="8">
    <source>
        <dbReference type="Proteomes" id="UP000199632"/>
    </source>
</evidence>
<dbReference type="Gene3D" id="3.30.1490.330">
    <property type="match status" value="1"/>
</dbReference>
<sequence>MRRVAHGVQRQGWEQTNASLGLTYNATPLADGRVLSYWREGPFYDFDLDEILALEQAAATLHRMCVAAGDHIVAGCPRRDRTVRRESYLSAECWPDTCLLAKIGVPEYAHEQVIRTWFDGDKDAWTHADKDLFGAHTHAPQTPDYSPSVYGRFDLWYAGKGSTPKLLEFNAQTPTALLESAVIQWSWLEQTGQTHHHERQWNGVHEGLVEAWRRNMAELRAARPWLPERPTIYFAYETSETSGEDRMNVAYLMETATQAGFPTELIAMSQIGVDQVDGSVRFQQGQFEVGPQIDVIFILYPWEWLWNEEGGRPIFRNMADPTKRGTVWIEPPWTAALWSNKGLLPVLWELFGDKPEGELLLPAYFEKPATMTSYAKKPIWSREGANVELVRDNVPLVANAGEYGREGFVYQELRELPSFPGAEGDCHPVLGVWMVDGEPAGLGIREGVGVDGLITRNDAHFVPHTIGSHL</sequence>
<dbReference type="STRING" id="137265.SAMN05421684_1371"/>
<dbReference type="SUPFAM" id="SSF52440">
    <property type="entry name" value="PreATP-grasp domain"/>
    <property type="match status" value="1"/>
</dbReference>
<dbReference type="InterPro" id="IPR016185">
    <property type="entry name" value="PreATP-grasp_dom_sf"/>
</dbReference>
<name>A0A1H3MF70_9ACTN</name>
<dbReference type="OrthoDB" id="9765517at2"/>
<dbReference type="GO" id="GO:0016874">
    <property type="term" value="F:ligase activity"/>
    <property type="evidence" value="ECO:0007669"/>
    <property type="project" value="UniProtKB-KW"/>
</dbReference>
<evidence type="ECO:0000256" key="1">
    <source>
        <dbReference type="ARBA" id="ARBA00022598"/>
    </source>
</evidence>
<feature type="domain" description="Glutathionylspermidine synthase pre-ATP-grasp-like" evidence="6">
    <location>
        <begin position="146"/>
        <end position="466"/>
    </location>
</feature>
<evidence type="ECO:0000256" key="2">
    <source>
        <dbReference type="ARBA" id="ARBA00022723"/>
    </source>
</evidence>
<dbReference type="RefSeq" id="WP_090788438.1">
    <property type="nucleotide sequence ID" value="NZ_BOND01000017.1"/>
</dbReference>
<keyword evidence="1" id="KW-0436">Ligase</keyword>
<evidence type="ECO:0000256" key="5">
    <source>
        <dbReference type="ARBA" id="ARBA00022842"/>
    </source>
</evidence>
<dbReference type="InterPro" id="IPR005494">
    <property type="entry name" value="GSPS_pre-ATP-grasp-like_dom"/>
</dbReference>
<dbReference type="GO" id="GO:0005524">
    <property type="term" value="F:ATP binding"/>
    <property type="evidence" value="ECO:0007669"/>
    <property type="project" value="UniProtKB-KW"/>
</dbReference>
<keyword evidence="5" id="KW-0460">Magnesium</keyword>
<keyword evidence="3" id="KW-0547">Nucleotide-binding</keyword>
<evidence type="ECO:0000256" key="3">
    <source>
        <dbReference type="ARBA" id="ARBA00022741"/>
    </source>
</evidence>
<dbReference type="Proteomes" id="UP000199632">
    <property type="component" value="Unassembled WGS sequence"/>
</dbReference>
<keyword evidence="8" id="KW-1185">Reference proteome</keyword>
<dbReference type="GO" id="GO:0046872">
    <property type="term" value="F:metal ion binding"/>
    <property type="evidence" value="ECO:0007669"/>
    <property type="project" value="UniProtKB-KW"/>
</dbReference>
<protein>
    <submittedName>
        <fullName evidence="7">Glutathionylspermidine synthase</fullName>
    </submittedName>
</protein>
<dbReference type="AlphaFoldDB" id="A0A1H3MF70"/>
<dbReference type="SUPFAM" id="SSF56059">
    <property type="entry name" value="Glutathione synthetase ATP-binding domain-like"/>
    <property type="match status" value="1"/>
</dbReference>
<proteinExistence type="predicted"/>